<dbReference type="EMBL" id="AZST01000039">
    <property type="protein sequence ID" value="KEP54073.1"/>
    <property type="molecule type" value="Genomic_DNA"/>
</dbReference>
<dbReference type="SUPFAM" id="SSF81383">
    <property type="entry name" value="F-box domain"/>
    <property type="match status" value="1"/>
</dbReference>
<name>A0A074SAZ3_9AGAM</name>
<accession>A0A074SAZ3</accession>
<protein>
    <recommendedName>
        <fullName evidence="3">F-box domain-containing protein</fullName>
    </recommendedName>
</protein>
<dbReference type="SUPFAM" id="SSF52047">
    <property type="entry name" value="RNI-like"/>
    <property type="match status" value="1"/>
</dbReference>
<dbReference type="InterPro" id="IPR032675">
    <property type="entry name" value="LRR_dom_sf"/>
</dbReference>
<evidence type="ECO:0000313" key="1">
    <source>
        <dbReference type="EMBL" id="KEP54073.1"/>
    </source>
</evidence>
<dbReference type="Proteomes" id="UP000027456">
    <property type="component" value="Unassembled WGS sequence"/>
</dbReference>
<sequence length="538" mass="61274">MLTRPGYALSAELYSEIFLYLGRRDLVQLSRTCHTLFNVTIGHIWRVVRLRPLLALLPGLCIPPDSGGLSEPVASALGILSKDYYARFSLYAPYVEVLKTESWSYLCSPSKYFSGRPAYSSLNQVVLPGLKDVDMAYKWSSSSWVGGAYDKPSLMWMTLLIPPTLKSLSFTATDQRDLSLLGTLLARCPQLTRFKFHPEQRPNWDTWLSVSAFRIPQEITSLEVYCAEVNNVGYSWLSKLPKLQSLELLLCQRFSRMQSRSLHSTSSNPPRPPPTFPHAFSALRNLCISVTDKNKLQQVVQIWCAIAAHITHATINASKQVWTLDMFDKLFTSLASHCSKVTFLQFNEFEMNNGIEMLPLTVSHFSALQPLPLRILRINRPLSMPDDCNILAFMAKLFPELEELWLEGTPIMIEELLQATVYFPHIRRLEIGLHTLKPKSKPLSHILKGHGQHVDRDCMPKSTLALELCVIERQEDRRAFSAEDWDFIAGFLTSHWSSISIKPSPIEDLLERTFKINEKFALHSAQRAENRCRDKESA</sequence>
<dbReference type="HOGENOM" id="CLU_514993_0_0_1"/>
<proteinExistence type="predicted"/>
<dbReference type="AlphaFoldDB" id="A0A074SAZ3"/>
<keyword evidence="2" id="KW-1185">Reference proteome</keyword>
<evidence type="ECO:0000313" key="2">
    <source>
        <dbReference type="Proteomes" id="UP000027456"/>
    </source>
</evidence>
<organism evidence="1 2">
    <name type="scientific">Rhizoctonia solani 123E</name>
    <dbReference type="NCBI Taxonomy" id="1423351"/>
    <lineage>
        <taxon>Eukaryota</taxon>
        <taxon>Fungi</taxon>
        <taxon>Dikarya</taxon>
        <taxon>Basidiomycota</taxon>
        <taxon>Agaricomycotina</taxon>
        <taxon>Agaricomycetes</taxon>
        <taxon>Cantharellales</taxon>
        <taxon>Ceratobasidiaceae</taxon>
        <taxon>Rhizoctonia</taxon>
    </lineage>
</organism>
<dbReference type="Gene3D" id="3.80.10.10">
    <property type="entry name" value="Ribonuclease Inhibitor"/>
    <property type="match status" value="1"/>
</dbReference>
<comment type="caution">
    <text evidence="1">The sequence shown here is derived from an EMBL/GenBank/DDBJ whole genome shotgun (WGS) entry which is preliminary data.</text>
</comment>
<reference evidence="1 2" key="1">
    <citation type="submission" date="2013-12" db="EMBL/GenBank/DDBJ databases">
        <authorList>
            <person name="Cubeta M."/>
            <person name="Pakala S."/>
            <person name="Fedorova N."/>
            <person name="Thomas E."/>
            <person name="Dean R."/>
            <person name="Jabaji S."/>
            <person name="Neate S."/>
            <person name="Toda T."/>
            <person name="Tavantzis S."/>
            <person name="Vilgalys R."/>
            <person name="Bharathan N."/>
            <person name="Pakala S."/>
            <person name="Losada L.S."/>
            <person name="Zafar N."/>
            <person name="Nierman W."/>
        </authorList>
    </citation>
    <scope>NUCLEOTIDE SEQUENCE [LARGE SCALE GENOMIC DNA]</scope>
    <source>
        <strain evidence="1 2">123E</strain>
    </source>
</reference>
<dbReference type="OrthoDB" id="3163689at2759"/>
<gene>
    <name evidence="1" type="ORF">V565_022360</name>
</gene>
<dbReference type="CDD" id="cd09917">
    <property type="entry name" value="F-box_SF"/>
    <property type="match status" value="1"/>
</dbReference>
<evidence type="ECO:0008006" key="3">
    <source>
        <dbReference type="Google" id="ProtNLM"/>
    </source>
</evidence>
<dbReference type="InterPro" id="IPR036047">
    <property type="entry name" value="F-box-like_dom_sf"/>
</dbReference>